<dbReference type="EMBL" id="JALKCG010000005">
    <property type="protein sequence ID" value="MCK0209031.1"/>
    <property type="molecule type" value="Genomic_DNA"/>
</dbReference>
<dbReference type="RefSeq" id="WP_247201536.1">
    <property type="nucleotide sequence ID" value="NZ_JALKCG010000005.1"/>
</dbReference>
<name>A0ABT0DP27_9HYPH</name>
<evidence type="ECO:0000256" key="1">
    <source>
        <dbReference type="SAM" id="MobiDB-lite"/>
    </source>
</evidence>
<protein>
    <recommendedName>
        <fullName evidence="4">Helix-turn-helix domain-containing protein</fullName>
    </recommendedName>
</protein>
<feature type="region of interest" description="Disordered" evidence="1">
    <location>
        <begin position="55"/>
        <end position="81"/>
    </location>
</feature>
<proteinExistence type="predicted"/>
<reference evidence="2 3" key="1">
    <citation type="submission" date="2022-04" db="EMBL/GenBank/DDBJ databases">
        <authorList>
            <person name="Grouzdev D.S."/>
            <person name="Pantiukh K.S."/>
            <person name="Krutkina M.S."/>
        </authorList>
    </citation>
    <scope>NUCLEOTIDE SEQUENCE [LARGE SCALE GENOMIC DNA]</scope>
    <source>
        <strain evidence="2 3">Jip08</strain>
    </source>
</reference>
<comment type="caution">
    <text evidence="2">The sequence shown here is derived from an EMBL/GenBank/DDBJ whole genome shotgun (WGS) entry which is preliminary data.</text>
</comment>
<keyword evidence="3" id="KW-1185">Reference proteome</keyword>
<evidence type="ECO:0000313" key="2">
    <source>
        <dbReference type="EMBL" id="MCK0209031.1"/>
    </source>
</evidence>
<sequence length="193" mass="20370">MSAGRSAPSGRNISPAALVEARRLYEETAVPVESIAVLLGVHKTTIFRHARREGWRSRRLDSPSRPLALAGRPAPPPASAAVHYPTAAEAGGETAPRRALIGRLIHRIEAEIAAIERLIGLGGGAAVTPEASPADAERAARTLAVLVRTLRELAALDKAGPDGDEDDASRDADAFRRELGDTLERVLAGREAS</sequence>
<evidence type="ECO:0000313" key="3">
    <source>
        <dbReference type="Proteomes" id="UP001202867"/>
    </source>
</evidence>
<gene>
    <name evidence="2" type="ORF">MWN33_13420</name>
</gene>
<dbReference type="Proteomes" id="UP001202867">
    <property type="component" value="Unassembled WGS sequence"/>
</dbReference>
<evidence type="ECO:0008006" key="4">
    <source>
        <dbReference type="Google" id="ProtNLM"/>
    </source>
</evidence>
<accession>A0ABT0DP27</accession>
<organism evidence="2 3">
    <name type="scientific">Ancylobacter koreensis</name>
    <dbReference type="NCBI Taxonomy" id="266121"/>
    <lineage>
        <taxon>Bacteria</taxon>
        <taxon>Pseudomonadati</taxon>
        <taxon>Pseudomonadota</taxon>
        <taxon>Alphaproteobacteria</taxon>
        <taxon>Hyphomicrobiales</taxon>
        <taxon>Xanthobacteraceae</taxon>
        <taxon>Ancylobacter</taxon>
    </lineage>
</organism>
<feature type="compositionally biased region" description="Low complexity" evidence="1">
    <location>
        <begin position="63"/>
        <end position="72"/>
    </location>
</feature>
<reference evidence="3" key="2">
    <citation type="submission" date="2023-07" db="EMBL/GenBank/DDBJ databases">
        <title>Ancylobacter moscoviensis sp. nov., facultatively methylotrophic bacteria from activated sludge and the reclassification of Starkeya novella (Starkey 1934) Kelly et al. 2000 as Ancylobacter novellus comb. nov., Starkeya koreensis Im et al. 2006 as Ancylobacter koreensis comb.nov., Angulomicrobium tetraedrale Vasil'eva et al. 1986 as Ancylobacter tetraedralis comb. nov., Angulomicrobium amanitiforme Fritz et al. 2004 as Ancylobacter amanitiformis comb. nov. and Methylorhabdus multivorans Doronina et al. 1996 as Ancylobacter multivorans comb. nov. and emended description of the genus Ancylobacter.</title>
        <authorList>
            <person name="Doronina N."/>
            <person name="Chemodurova A."/>
            <person name="Grouzdev D."/>
            <person name="Koziaeva V."/>
            <person name="Shi W."/>
            <person name="Wu L."/>
            <person name="Kaparullina E."/>
        </authorList>
    </citation>
    <scope>NUCLEOTIDE SEQUENCE [LARGE SCALE GENOMIC DNA]</scope>
    <source>
        <strain evidence="3">Jip08</strain>
    </source>
</reference>